<comment type="caution">
    <text evidence="2">The sequence shown here is derived from an EMBL/GenBank/DDBJ whole genome shotgun (WGS) entry which is preliminary data.</text>
</comment>
<dbReference type="InterPro" id="IPR036400">
    <property type="entry name" value="Cyt_B5-like_heme/steroid_sf"/>
</dbReference>
<dbReference type="EMBL" id="JAXUHJ010000008">
    <property type="protein sequence ID" value="MEJ8542465.1"/>
    <property type="molecule type" value="Genomic_DNA"/>
</dbReference>
<dbReference type="InterPro" id="IPR001199">
    <property type="entry name" value="Cyt_B5-like_heme/steroid-bd"/>
</dbReference>
<evidence type="ECO:0000313" key="2">
    <source>
        <dbReference type="EMBL" id="MEJ8542465.1"/>
    </source>
</evidence>
<dbReference type="Gene3D" id="3.10.120.10">
    <property type="entry name" value="Cytochrome b5-like heme/steroid binding domain"/>
    <property type="match status" value="1"/>
</dbReference>
<dbReference type="SUPFAM" id="SSF55856">
    <property type="entry name" value="Cytochrome b5-like heme/steroid binding domain"/>
    <property type="match status" value="1"/>
</dbReference>
<evidence type="ECO:0000313" key="3">
    <source>
        <dbReference type="Proteomes" id="UP001369247"/>
    </source>
</evidence>
<name>A0ABU8TTW1_METWO</name>
<protein>
    <submittedName>
        <fullName evidence="2">Cytochrome b5 domain-containing protein</fullName>
    </submittedName>
</protein>
<proteinExistence type="predicted"/>
<feature type="domain" description="Cytochrome b5 heme-binding" evidence="1">
    <location>
        <begin position="1"/>
        <end position="72"/>
    </location>
</feature>
<reference evidence="2 3" key="1">
    <citation type="submission" date="2023-12" db="EMBL/GenBank/DDBJ databases">
        <title>Phenotypic and Genomic Characterization of Methanothermobacter wolfeii Strain BSEL, a CO2-Capturing Archaeon with Minimal Nutrient Requirements.</title>
        <authorList>
            <person name="Ale Enriquez F."/>
            <person name="Ahring B.K."/>
        </authorList>
    </citation>
    <scope>NUCLEOTIDE SEQUENCE [LARGE SCALE GENOMIC DNA]</scope>
    <source>
        <strain evidence="2 3">BSEL-1</strain>
    </source>
</reference>
<dbReference type="Pfam" id="PF00173">
    <property type="entry name" value="Cyt-b5"/>
    <property type="match status" value="1"/>
</dbReference>
<sequence length="74" mass="8499">MILRELRRFNGRSGPAYVAFRGRVHDVSESFLWRGGVHQVVHRAGEDLTEAIEMAPHGPELLERFPVVALIRYE</sequence>
<dbReference type="Proteomes" id="UP001369247">
    <property type="component" value="Unassembled WGS sequence"/>
</dbReference>
<organism evidence="2 3">
    <name type="scientific">Methanothermobacter wolfeii</name>
    <name type="common">Methanobacterium wolfei</name>
    <dbReference type="NCBI Taxonomy" id="145261"/>
    <lineage>
        <taxon>Archaea</taxon>
        <taxon>Methanobacteriati</taxon>
        <taxon>Methanobacteriota</taxon>
        <taxon>Methanomada group</taxon>
        <taxon>Methanobacteria</taxon>
        <taxon>Methanobacteriales</taxon>
        <taxon>Methanobacteriaceae</taxon>
        <taxon>Methanothermobacter</taxon>
    </lineage>
</organism>
<keyword evidence="3" id="KW-1185">Reference proteome</keyword>
<evidence type="ECO:0000259" key="1">
    <source>
        <dbReference type="SMART" id="SM01117"/>
    </source>
</evidence>
<dbReference type="SMART" id="SM01117">
    <property type="entry name" value="Cyt-b5"/>
    <property type="match status" value="1"/>
</dbReference>
<gene>
    <name evidence="2" type="ORF">U2150_03025</name>
</gene>
<dbReference type="RefSeq" id="WP_283168639.1">
    <property type="nucleotide sequence ID" value="NZ_JASEII010000001.1"/>
</dbReference>
<accession>A0ABU8TTW1</accession>